<sequence>MKCHDQVVYQVADGDSVALAAVDHNTLDRSTHTNIPCVKCHSDIDPQLARPCEPANKVDCAACHAKISDEYFASGHGRAHLEGITQAPYCTDCHGDHNVLAHSNDASPTFRAQVPTLCGECHKDGGKATEVSDHEQMNAGTNYATSVHGRGLVEKGLLPSAICIDCHGS</sequence>
<reference evidence="1" key="2">
    <citation type="journal article" date="2021" name="Microbiome">
        <title>Successional dynamics and alternative stable states in a saline activated sludge microbial community over 9 years.</title>
        <authorList>
            <person name="Wang Y."/>
            <person name="Ye J."/>
            <person name="Ju F."/>
            <person name="Liu L."/>
            <person name="Boyd J.A."/>
            <person name="Deng Y."/>
            <person name="Parks D.H."/>
            <person name="Jiang X."/>
            <person name="Yin X."/>
            <person name="Woodcroft B.J."/>
            <person name="Tyson G.W."/>
            <person name="Hugenholtz P."/>
            <person name="Polz M.F."/>
            <person name="Zhang T."/>
        </authorList>
    </citation>
    <scope>NUCLEOTIDE SEQUENCE</scope>
    <source>
        <strain evidence="1">HKST-UBA01</strain>
    </source>
</reference>
<evidence type="ECO:0000313" key="1">
    <source>
        <dbReference type="EMBL" id="MCA9730453.1"/>
    </source>
</evidence>
<feature type="non-terminal residue" evidence="1">
    <location>
        <position position="169"/>
    </location>
</feature>
<evidence type="ECO:0008006" key="3">
    <source>
        <dbReference type="Google" id="ProtNLM"/>
    </source>
</evidence>
<dbReference type="Proteomes" id="UP000697710">
    <property type="component" value="Unassembled WGS sequence"/>
</dbReference>
<dbReference type="Gene3D" id="3.90.10.10">
    <property type="entry name" value="Cytochrome C3"/>
    <property type="match status" value="1"/>
</dbReference>
<dbReference type="SUPFAM" id="SSF48695">
    <property type="entry name" value="Multiheme cytochromes"/>
    <property type="match status" value="1"/>
</dbReference>
<protein>
    <recommendedName>
        <fullName evidence="3">Doubled CXXCH motif domain-containing protein</fullName>
    </recommendedName>
</protein>
<name>A0A956RRK5_UNCEI</name>
<comment type="caution">
    <text evidence="1">The sequence shown here is derived from an EMBL/GenBank/DDBJ whole genome shotgun (WGS) entry which is preliminary data.</text>
</comment>
<reference evidence="1" key="1">
    <citation type="submission" date="2020-04" db="EMBL/GenBank/DDBJ databases">
        <authorList>
            <person name="Zhang T."/>
        </authorList>
    </citation>
    <scope>NUCLEOTIDE SEQUENCE</scope>
    <source>
        <strain evidence="1">HKST-UBA01</strain>
    </source>
</reference>
<evidence type="ECO:0000313" key="2">
    <source>
        <dbReference type="Proteomes" id="UP000697710"/>
    </source>
</evidence>
<proteinExistence type="predicted"/>
<dbReference type="InterPro" id="IPR036280">
    <property type="entry name" value="Multihaem_cyt_sf"/>
</dbReference>
<gene>
    <name evidence="1" type="ORF">KC729_22435</name>
</gene>
<organism evidence="1 2">
    <name type="scientific">Eiseniibacteriota bacterium</name>
    <dbReference type="NCBI Taxonomy" id="2212470"/>
    <lineage>
        <taxon>Bacteria</taxon>
        <taxon>Candidatus Eiseniibacteriota</taxon>
    </lineage>
</organism>
<dbReference type="EMBL" id="JAGQHR010001224">
    <property type="protein sequence ID" value="MCA9730453.1"/>
    <property type="molecule type" value="Genomic_DNA"/>
</dbReference>
<accession>A0A956RRK5</accession>
<dbReference type="AlphaFoldDB" id="A0A956RRK5"/>